<gene>
    <name evidence="1" type="ORF">MELLADRAFT_112129</name>
</gene>
<dbReference type="InParanoid" id="F4S5H3"/>
<dbReference type="GeneID" id="18924572"/>
<accession>F4S5H3</accession>
<evidence type="ECO:0000313" key="1">
    <source>
        <dbReference type="EMBL" id="EGG00107.1"/>
    </source>
</evidence>
<evidence type="ECO:0000313" key="2">
    <source>
        <dbReference type="Proteomes" id="UP000001072"/>
    </source>
</evidence>
<proteinExistence type="predicted"/>
<dbReference type="RefSeq" id="XP_007416705.1">
    <property type="nucleotide sequence ID" value="XM_007416643.1"/>
</dbReference>
<protein>
    <submittedName>
        <fullName evidence="1">Uncharacterized protein</fullName>
    </submittedName>
</protein>
<reference evidence="2" key="1">
    <citation type="journal article" date="2011" name="Proc. Natl. Acad. Sci. U.S.A.">
        <title>Obligate biotrophy features unraveled by the genomic analysis of rust fungi.</title>
        <authorList>
            <person name="Duplessis S."/>
            <person name="Cuomo C.A."/>
            <person name="Lin Y.-C."/>
            <person name="Aerts A."/>
            <person name="Tisserant E."/>
            <person name="Veneault-Fourrey C."/>
            <person name="Joly D.L."/>
            <person name="Hacquard S."/>
            <person name="Amselem J."/>
            <person name="Cantarel B.L."/>
            <person name="Chiu R."/>
            <person name="Coutinho P.M."/>
            <person name="Feau N."/>
            <person name="Field M."/>
            <person name="Frey P."/>
            <person name="Gelhaye E."/>
            <person name="Goldberg J."/>
            <person name="Grabherr M.G."/>
            <person name="Kodira C.D."/>
            <person name="Kohler A."/>
            <person name="Kuees U."/>
            <person name="Lindquist E.A."/>
            <person name="Lucas S.M."/>
            <person name="Mago R."/>
            <person name="Mauceli E."/>
            <person name="Morin E."/>
            <person name="Murat C."/>
            <person name="Pangilinan J.L."/>
            <person name="Park R."/>
            <person name="Pearson M."/>
            <person name="Quesneville H."/>
            <person name="Rouhier N."/>
            <person name="Sakthikumar S."/>
            <person name="Salamov A.A."/>
            <person name="Schmutz J."/>
            <person name="Selles B."/>
            <person name="Shapiro H."/>
            <person name="Tanguay P."/>
            <person name="Tuskan G.A."/>
            <person name="Henrissat B."/>
            <person name="Van de Peer Y."/>
            <person name="Rouze P."/>
            <person name="Ellis J.G."/>
            <person name="Dodds P.N."/>
            <person name="Schein J.E."/>
            <person name="Zhong S."/>
            <person name="Hamelin R.C."/>
            <person name="Grigoriev I.V."/>
            <person name="Szabo L.J."/>
            <person name="Martin F."/>
        </authorList>
    </citation>
    <scope>NUCLEOTIDE SEQUENCE [LARGE SCALE GENOMIC DNA]</scope>
    <source>
        <strain evidence="2">98AG31 / pathotype 3-4-7</strain>
    </source>
</reference>
<organism evidence="2">
    <name type="scientific">Melampsora larici-populina (strain 98AG31 / pathotype 3-4-7)</name>
    <name type="common">Poplar leaf rust fungus</name>
    <dbReference type="NCBI Taxonomy" id="747676"/>
    <lineage>
        <taxon>Eukaryota</taxon>
        <taxon>Fungi</taxon>
        <taxon>Dikarya</taxon>
        <taxon>Basidiomycota</taxon>
        <taxon>Pucciniomycotina</taxon>
        <taxon>Pucciniomycetes</taxon>
        <taxon>Pucciniales</taxon>
        <taxon>Melampsoraceae</taxon>
        <taxon>Melampsora</taxon>
    </lineage>
</organism>
<dbReference type="Proteomes" id="UP000001072">
    <property type="component" value="Unassembled WGS sequence"/>
</dbReference>
<sequence>MTWKVDGTLQNDNVPGNILVIPYLVPQGIQRTIIGAAICVSSQSANICGYGEAKRKALPVQAQSKRWWLNEVAGRISGWCMVGWVLYGATEQECGKAMRVTLTVLDGGDGVHTTCPRNGTSAEDPGVDP</sequence>
<dbReference type="EMBL" id="GL883151">
    <property type="protein sequence ID" value="EGG00107.1"/>
    <property type="molecule type" value="Genomic_DNA"/>
</dbReference>
<dbReference type="VEuPathDB" id="FungiDB:MELLADRAFT_112129"/>
<dbReference type="HOGENOM" id="CLU_1949309_0_0_1"/>
<name>F4S5H3_MELLP</name>
<dbReference type="KEGG" id="mlr:MELLADRAFT_112129"/>
<keyword evidence="2" id="KW-1185">Reference proteome</keyword>
<dbReference type="AlphaFoldDB" id="F4S5H3"/>